<dbReference type="SUPFAM" id="SSF51338">
    <property type="entry name" value="Composite domain of metallo-dependent hydrolases"/>
    <property type="match status" value="1"/>
</dbReference>
<dbReference type="SUPFAM" id="SSF51556">
    <property type="entry name" value="Metallo-dependent hydrolases"/>
    <property type="match status" value="1"/>
</dbReference>
<evidence type="ECO:0000259" key="1">
    <source>
        <dbReference type="Pfam" id="PF07969"/>
    </source>
</evidence>
<accession>A0A382VPV4</accession>
<dbReference type="InterPro" id="IPR032466">
    <property type="entry name" value="Metal_Hydrolase"/>
</dbReference>
<gene>
    <name evidence="2" type="ORF">METZ01_LOCUS401470</name>
</gene>
<dbReference type="GO" id="GO:0005829">
    <property type="term" value="C:cytosol"/>
    <property type="evidence" value="ECO:0007669"/>
    <property type="project" value="TreeGrafter"/>
</dbReference>
<proteinExistence type="predicted"/>
<dbReference type="PANTHER" id="PTHR11647">
    <property type="entry name" value="HYDRANTOINASE/DIHYDROPYRIMIDINASE FAMILY MEMBER"/>
    <property type="match status" value="1"/>
</dbReference>
<dbReference type="AlphaFoldDB" id="A0A382VPV4"/>
<dbReference type="Pfam" id="PF07969">
    <property type="entry name" value="Amidohydro_3"/>
    <property type="match status" value="1"/>
</dbReference>
<dbReference type="GO" id="GO:0016812">
    <property type="term" value="F:hydrolase activity, acting on carbon-nitrogen (but not peptide) bonds, in cyclic amides"/>
    <property type="evidence" value="ECO:0007669"/>
    <property type="project" value="TreeGrafter"/>
</dbReference>
<dbReference type="InterPro" id="IPR013108">
    <property type="entry name" value="Amidohydro_3"/>
</dbReference>
<reference evidence="2" key="1">
    <citation type="submission" date="2018-05" db="EMBL/GenBank/DDBJ databases">
        <authorList>
            <person name="Lanie J.A."/>
            <person name="Ng W.-L."/>
            <person name="Kazmierczak K.M."/>
            <person name="Andrzejewski T.M."/>
            <person name="Davidsen T.M."/>
            <person name="Wayne K.J."/>
            <person name="Tettelin H."/>
            <person name="Glass J.I."/>
            <person name="Rusch D."/>
            <person name="Podicherti R."/>
            <person name="Tsui H.-C.T."/>
            <person name="Winkler M.E."/>
        </authorList>
    </citation>
    <scope>NUCLEOTIDE SEQUENCE</scope>
</reference>
<feature type="domain" description="Amidohydrolase 3" evidence="1">
    <location>
        <begin position="45"/>
        <end position="197"/>
    </location>
</feature>
<name>A0A382VPV4_9ZZZZ</name>
<dbReference type="InterPro" id="IPR050378">
    <property type="entry name" value="Metallo-dep_Hydrolases_sf"/>
</dbReference>
<dbReference type="PANTHER" id="PTHR11647:SF1">
    <property type="entry name" value="COLLAPSIN RESPONSE MEDIATOR PROTEIN"/>
    <property type="match status" value="1"/>
</dbReference>
<feature type="non-terminal residue" evidence="2">
    <location>
        <position position="207"/>
    </location>
</feature>
<evidence type="ECO:0000313" key="2">
    <source>
        <dbReference type="EMBL" id="SVD48616.1"/>
    </source>
</evidence>
<dbReference type="Gene3D" id="3.20.20.140">
    <property type="entry name" value="Metal-dependent hydrolases"/>
    <property type="match status" value="1"/>
</dbReference>
<dbReference type="EMBL" id="UINC01153732">
    <property type="protein sequence ID" value="SVD48616.1"/>
    <property type="molecule type" value="Genomic_DNA"/>
</dbReference>
<sequence>MSFDTVIRNGSIVDGTGAPAVQSDLGIQDGKIAKMGNLSDLEAGQVIDATDQLVTPGFVDLHTHLDAQIGWDPELTSSSYHGVTTALIGNCGVGFAPVSEDNRAYMAKLMESVEDIAAEAILDGLPWNWTSYGGYLDSVQSLNPALNIVGLVGHSSIRFEAMGDRSMDEGVQADDRELAHIVKLVEESVAEGAVGFSTSRFLPHTVP</sequence>
<dbReference type="InterPro" id="IPR011059">
    <property type="entry name" value="Metal-dep_hydrolase_composite"/>
</dbReference>
<organism evidence="2">
    <name type="scientific">marine metagenome</name>
    <dbReference type="NCBI Taxonomy" id="408172"/>
    <lineage>
        <taxon>unclassified sequences</taxon>
        <taxon>metagenomes</taxon>
        <taxon>ecological metagenomes</taxon>
    </lineage>
</organism>
<protein>
    <recommendedName>
        <fullName evidence="1">Amidohydrolase 3 domain-containing protein</fullName>
    </recommendedName>
</protein>